<reference evidence="1 2" key="1">
    <citation type="submission" date="2018-11" db="EMBL/GenBank/DDBJ databases">
        <authorList>
            <consortium name="Pathogen Informatics"/>
        </authorList>
    </citation>
    <scope>NUCLEOTIDE SEQUENCE [LARGE SCALE GENOMIC DNA]</scope>
</reference>
<dbReference type="OrthoDB" id="10036174at2759"/>
<dbReference type="AlphaFoldDB" id="A0A3P7EGX8"/>
<evidence type="ECO:0000313" key="2">
    <source>
        <dbReference type="Proteomes" id="UP000270924"/>
    </source>
</evidence>
<dbReference type="InParanoid" id="A0A3P7EGX8"/>
<proteinExistence type="predicted"/>
<name>A0A3P7EGX8_WUCBA</name>
<accession>A0A3P7EGX8</accession>
<organism evidence="1 2">
    <name type="scientific">Wuchereria bancrofti</name>
    <dbReference type="NCBI Taxonomy" id="6293"/>
    <lineage>
        <taxon>Eukaryota</taxon>
        <taxon>Metazoa</taxon>
        <taxon>Ecdysozoa</taxon>
        <taxon>Nematoda</taxon>
        <taxon>Chromadorea</taxon>
        <taxon>Rhabditida</taxon>
        <taxon>Spirurina</taxon>
        <taxon>Spiruromorpha</taxon>
        <taxon>Filarioidea</taxon>
        <taxon>Onchocercidae</taxon>
        <taxon>Wuchereria</taxon>
    </lineage>
</organism>
<sequence>MANLQFLKELLLQIEQCCEVLASVEAQTNRICKQIEKIDSAQKDERRRSLSKDNSATIIAELASVMSELNNVHQLLEAHKVNIVSARGSPVKNVVNVNSEPKPCSKCKENETFIESQKDEIIFYKKKNKVVLIKSYYFHFY</sequence>
<evidence type="ECO:0000313" key="1">
    <source>
        <dbReference type="EMBL" id="VDM15439.1"/>
    </source>
</evidence>
<protein>
    <submittedName>
        <fullName evidence="1">Uncharacterized protein</fullName>
    </submittedName>
</protein>
<gene>
    <name evidence="1" type="ORF">WBA_LOCUS8825</name>
</gene>
<dbReference type="OMA" id="PFANECA"/>
<dbReference type="EMBL" id="UYWW01007814">
    <property type="protein sequence ID" value="VDM15439.1"/>
    <property type="molecule type" value="Genomic_DNA"/>
</dbReference>
<keyword evidence="2" id="KW-1185">Reference proteome</keyword>
<dbReference type="Proteomes" id="UP000270924">
    <property type="component" value="Unassembled WGS sequence"/>
</dbReference>